<keyword evidence="3" id="KW-1185">Reference proteome</keyword>
<feature type="domain" description="Protein kinase" evidence="1">
    <location>
        <begin position="1"/>
        <end position="253"/>
    </location>
</feature>
<reference evidence="2 3" key="1">
    <citation type="submission" date="2018-06" db="EMBL/GenBank/DDBJ databases">
        <title>Complete Genomes of Monosporascus.</title>
        <authorList>
            <person name="Robinson A.J."/>
            <person name="Natvig D.O."/>
        </authorList>
    </citation>
    <scope>NUCLEOTIDE SEQUENCE [LARGE SCALE GENOMIC DNA]</scope>
    <source>
        <strain evidence="2 3">CBS 110550</strain>
    </source>
</reference>
<gene>
    <name evidence="2" type="ORF">DL764_003779</name>
</gene>
<evidence type="ECO:0000259" key="1">
    <source>
        <dbReference type="PROSITE" id="PS50011"/>
    </source>
</evidence>
<dbReference type="GO" id="GO:0004672">
    <property type="term" value="F:protein kinase activity"/>
    <property type="evidence" value="ECO:0007669"/>
    <property type="project" value="InterPro"/>
</dbReference>
<dbReference type="Proteomes" id="UP000293360">
    <property type="component" value="Unassembled WGS sequence"/>
</dbReference>
<accession>A0A4V1XBA0</accession>
<dbReference type="InterPro" id="IPR011009">
    <property type="entry name" value="Kinase-like_dom_sf"/>
</dbReference>
<organism evidence="2 3">
    <name type="scientific">Monosporascus ibericus</name>
    <dbReference type="NCBI Taxonomy" id="155417"/>
    <lineage>
        <taxon>Eukaryota</taxon>
        <taxon>Fungi</taxon>
        <taxon>Dikarya</taxon>
        <taxon>Ascomycota</taxon>
        <taxon>Pezizomycotina</taxon>
        <taxon>Sordariomycetes</taxon>
        <taxon>Xylariomycetidae</taxon>
        <taxon>Xylariales</taxon>
        <taxon>Xylariales incertae sedis</taxon>
        <taxon>Monosporascus</taxon>
    </lineage>
</organism>
<dbReference type="Gene3D" id="1.10.510.10">
    <property type="entry name" value="Transferase(Phosphotransferase) domain 1"/>
    <property type="match status" value="1"/>
</dbReference>
<evidence type="ECO:0000313" key="3">
    <source>
        <dbReference type="Proteomes" id="UP000293360"/>
    </source>
</evidence>
<comment type="caution">
    <text evidence="2">The sequence shown here is derived from an EMBL/GenBank/DDBJ whole genome shotgun (WGS) entry which is preliminary data.</text>
</comment>
<proteinExistence type="predicted"/>
<dbReference type="PROSITE" id="PS50011">
    <property type="entry name" value="PROTEIN_KINASE_DOM"/>
    <property type="match status" value="1"/>
</dbReference>
<name>A0A4V1XBA0_9PEZI</name>
<dbReference type="SUPFAM" id="SSF56112">
    <property type="entry name" value="Protein kinase-like (PK-like)"/>
    <property type="match status" value="1"/>
</dbReference>
<evidence type="ECO:0000313" key="2">
    <source>
        <dbReference type="EMBL" id="RYP05519.1"/>
    </source>
</evidence>
<dbReference type="AlphaFoldDB" id="A0A4V1XBA0"/>
<dbReference type="OrthoDB" id="4729730at2759"/>
<sequence length="253" mass="28510">MEDPFGPALFGRSKSSSEPKVSVEKVRRLFDNHPQLVVEDMRSDYTGILMRVKHTDAPSIREAHRDPGPDKGRFLWSIFFCLVGACVGMAWPPAGHDAELETPLTIEPLGLTHSDMHQGNIMFGRLYPEEAEHSRVSIMRLIDFGEAQVRRPDASDLLVDELFKNEYDIPLDLARYRPASGSRNQATDKNLMDIGCVMAQVLAGRELAFVGACRGFIWDPDIHPSLDPDLRLLIKRCLAVDPLNRPRFEELTT</sequence>
<dbReference type="EMBL" id="QJNU01000168">
    <property type="protein sequence ID" value="RYP05519.1"/>
    <property type="molecule type" value="Genomic_DNA"/>
</dbReference>
<dbReference type="GO" id="GO:0005524">
    <property type="term" value="F:ATP binding"/>
    <property type="evidence" value="ECO:0007669"/>
    <property type="project" value="InterPro"/>
</dbReference>
<dbReference type="InterPro" id="IPR000719">
    <property type="entry name" value="Prot_kinase_dom"/>
</dbReference>
<protein>
    <recommendedName>
        <fullName evidence="1">Protein kinase domain-containing protein</fullName>
    </recommendedName>
</protein>